<feature type="transmembrane region" description="Helical" evidence="1">
    <location>
        <begin position="178"/>
        <end position="202"/>
    </location>
</feature>
<keyword evidence="1" id="KW-0472">Membrane</keyword>
<feature type="transmembrane region" description="Helical" evidence="1">
    <location>
        <begin position="21"/>
        <end position="44"/>
    </location>
</feature>
<gene>
    <name evidence="2" type="ORF">J0X27_01315</name>
</gene>
<dbReference type="AlphaFoldDB" id="A0A8A2UA65"/>
<feature type="transmembrane region" description="Helical" evidence="1">
    <location>
        <begin position="108"/>
        <end position="128"/>
    </location>
</feature>
<feature type="transmembrane region" description="Helical" evidence="1">
    <location>
        <begin position="149"/>
        <end position="166"/>
    </location>
</feature>
<reference evidence="2 3" key="1">
    <citation type="journal article" date="2006" name="Int. J. Syst. Evol. Microbiol.">
        <title>Haloterrigena longa sp. nov. and Haloterrigena limicola sp. nov., extremely halophilic archaea isolated from a salt lake.</title>
        <authorList>
            <person name="Cui H.L."/>
            <person name="Tohty D."/>
            <person name="Zhou P.J."/>
            <person name="Liu S.J."/>
        </authorList>
    </citation>
    <scope>NUCLEOTIDE SEQUENCE [LARGE SCALE GENOMIC DNA]</scope>
    <source>
        <strain evidence="2 3">ABH32</strain>
    </source>
</reference>
<dbReference type="Proteomes" id="UP000663191">
    <property type="component" value="Chromosome"/>
</dbReference>
<feature type="transmembrane region" description="Helical" evidence="1">
    <location>
        <begin position="50"/>
        <end position="73"/>
    </location>
</feature>
<name>A0A8A2UA65_9EURY</name>
<dbReference type="RefSeq" id="WP_207270698.1">
    <property type="nucleotide sequence ID" value="NZ_CP071463.1"/>
</dbReference>
<dbReference type="GeneID" id="63182341"/>
<keyword evidence="1" id="KW-0812">Transmembrane</keyword>
<evidence type="ECO:0000313" key="2">
    <source>
        <dbReference type="EMBL" id="QSW85514.1"/>
    </source>
</evidence>
<dbReference type="OrthoDB" id="203414at2157"/>
<keyword evidence="3" id="KW-1185">Reference proteome</keyword>
<accession>A0A8A2UA65</accession>
<organism evidence="2 3">
    <name type="scientific">Natrinema longum</name>
    <dbReference type="NCBI Taxonomy" id="370324"/>
    <lineage>
        <taxon>Archaea</taxon>
        <taxon>Methanobacteriati</taxon>
        <taxon>Methanobacteriota</taxon>
        <taxon>Stenosarchaea group</taxon>
        <taxon>Halobacteria</taxon>
        <taxon>Halobacteriales</taxon>
        <taxon>Natrialbaceae</taxon>
        <taxon>Natrinema</taxon>
    </lineage>
</organism>
<protein>
    <submittedName>
        <fullName evidence="2">Uncharacterized protein</fullName>
    </submittedName>
</protein>
<evidence type="ECO:0000256" key="1">
    <source>
        <dbReference type="SAM" id="Phobius"/>
    </source>
</evidence>
<feature type="transmembrane region" description="Helical" evidence="1">
    <location>
        <begin position="85"/>
        <end position="102"/>
    </location>
</feature>
<proteinExistence type="predicted"/>
<evidence type="ECO:0000313" key="3">
    <source>
        <dbReference type="Proteomes" id="UP000663191"/>
    </source>
</evidence>
<dbReference type="EMBL" id="CP071463">
    <property type="protein sequence ID" value="QSW85514.1"/>
    <property type="molecule type" value="Genomic_DNA"/>
</dbReference>
<sequence length="214" mass="22453">MSVIRQPRALGRTTRRRVMGTAAALSTAVIETIAVGCWFALVVGSRTTSTALAGLGLLFCGALSRAGIFGVTVTHPGDVLQPRRLAVALLFTAGWIVWLLVAELVGGVAGVTLASGLLAGILSVQFALEHRVFSRSSGPHIAETPIVSGLLLAAGGSTLLATAWFFDWGLSTPPLSVGVTTVVVLIEPLQIGVVVFGLFAFLAHYHRLRRFLDP</sequence>
<keyword evidence="1" id="KW-1133">Transmembrane helix</keyword>
<dbReference type="KEGG" id="hlo:J0X27_01315"/>